<feature type="compositionally biased region" description="Low complexity" evidence="1">
    <location>
        <begin position="129"/>
        <end position="146"/>
    </location>
</feature>
<dbReference type="InterPro" id="IPR013103">
    <property type="entry name" value="RVT_2"/>
</dbReference>
<sequence>MEEAMQQRSSHDELDELVDKKEAWGSSWSKKKMPVMGVNWPSMADEGGAVWSEIEGEKPWLARVWGEGIELQHTSDAPSSPEEHMQTLGNFEPTVLDNSEPSAELHVSDAVSDEPPTSCRRSSRPSKPPTNNLSLLSSSEPSSFKEAASDPRWIEAMQLKLHALEDNNTWSVVDLPPGKTPISCRWVFRIKYKATGEVERFKARLVAKGYSQREGLDYGEIFSPVAKMVTVRSVVAVAASKHSRVGDDIVIILVYVDDLLITDNNHKLLCDTRLDLQGRFKIKDLEELKFFLGIEFARSNKGILISQRKYALELISKAGLSGAKPASTPMELNQKLTIVEYDLSFRKENATTDEVLRDPGIYQRLVGKLLYLTMTRTDISFAPGLGLLMPAEDIKNLTAYCDSDWGACVQTRRLVTSYLVKFGNALVSLKSKKQSTVSRSSVEAEFKSMASCATEITWLIELYTKLGIKVSLPVKFQMSNNELGNISLGEVDVEEVQLDEMPQAPQQNRRGREKQDNVLPPPPPPPSP</sequence>
<dbReference type="InterPro" id="IPR043502">
    <property type="entry name" value="DNA/RNA_pol_sf"/>
</dbReference>
<dbReference type="KEGG" id="nta:107785615"/>
<dbReference type="AlphaFoldDB" id="A0A1S3ZDF9"/>
<protein>
    <recommendedName>
        <fullName evidence="2">Reverse transcriptase Ty1/copia-type domain-containing protein</fullName>
    </recommendedName>
</protein>
<proteinExistence type="predicted"/>
<dbReference type="PANTHER" id="PTHR11439">
    <property type="entry name" value="GAG-POL-RELATED RETROTRANSPOSON"/>
    <property type="match status" value="1"/>
</dbReference>
<feature type="domain" description="Reverse transcriptase Ty1/copia-type" evidence="2">
    <location>
        <begin position="167"/>
        <end position="242"/>
    </location>
</feature>
<dbReference type="CDD" id="cd09272">
    <property type="entry name" value="RNase_HI_RT_Ty1"/>
    <property type="match status" value="1"/>
</dbReference>
<dbReference type="RefSeq" id="XP_016462446.1">
    <property type="nucleotide sequence ID" value="XM_016606960.1"/>
</dbReference>
<organism evidence="3">
    <name type="scientific">Nicotiana tabacum</name>
    <name type="common">Common tobacco</name>
    <dbReference type="NCBI Taxonomy" id="4097"/>
    <lineage>
        <taxon>Eukaryota</taxon>
        <taxon>Viridiplantae</taxon>
        <taxon>Streptophyta</taxon>
        <taxon>Embryophyta</taxon>
        <taxon>Tracheophyta</taxon>
        <taxon>Spermatophyta</taxon>
        <taxon>Magnoliopsida</taxon>
        <taxon>eudicotyledons</taxon>
        <taxon>Gunneridae</taxon>
        <taxon>Pentapetalae</taxon>
        <taxon>asterids</taxon>
        <taxon>lamiids</taxon>
        <taxon>Solanales</taxon>
        <taxon>Solanaceae</taxon>
        <taxon>Nicotianoideae</taxon>
        <taxon>Nicotianeae</taxon>
        <taxon>Nicotiana</taxon>
    </lineage>
</organism>
<evidence type="ECO:0000256" key="1">
    <source>
        <dbReference type="SAM" id="MobiDB-lite"/>
    </source>
</evidence>
<evidence type="ECO:0000313" key="3">
    <source>
        <dbReference type="RefSeq" id="XP_016462446.1"/>
    </source>
</evidence>
<dbReference type="STRING" id="4097.A0A1S3ZDF9"/>
<feature type="compositionally biased region" description="Pro residues" evidence="1">
    <location>
        <begin position="519"/>
        <end position="528"/>
    </location>
</feature>
<dbReference type="PANTHER" id="PTHR11439:SF514">
    <property type="entry name" value="GAG-PRE-INTEGRASE DOMAIN-CONTAINING PROTEIN"/>
    <property type="match status" value="1"/>
</dbReference>
<accession>A0A1S3ZDF9</accession>
<evidence type="ECO:0000259" key="2">
    <source>
        <dbReference type="Pfam" id="PF07727"/>
    </source>
</evidence>
<gene>
    <name evidence="3" type="primary">LOC107785615</name>
</gene>
<feature type="domain" description="Reverse transcriptase Ty1/copia-type" evidence="2">
    <location>
        <begin position="246"/>
        <end position="331"/>
    </location>
</feature>
<name>A0A1S3ZDF9_TOBAC</name>
<dbReference type="OrthoDB" id="8048545at2759"/>
<feature type="region of interest" description="Disordered" evidence="1">
    <location>
        <begin position="92"/>
        <end position="147"/>
    </location>
</feature>
<dbReference type="SUPFAM" id="SSF56672">
    <property type="entry name" value="DNA/RNA polymerases"/>
    <property type="match status" value="1"/>
</dbReference>
<reference evidence="3" key="1">
    <citation type="submission" date="2025-08" db="UniProtKB">
        <authorList>
            <consortium name="RefSeq"/>
        </authorList>
    </citation>
    <scope>IDENTIFICATION</scope>
</reference>
<dbReference type="Pfam" id="PF07727">
    <property type="entry name" value="RVT_2"/>
    <property type="match status" value="2"/>
</dbReference>
<feature type="region of interest" description="Disordered" evidence="1">
    <location>
        <begin position="494"/>
        <end position="528"/>
    </location>
</feature>
<dbReference type="PaxDb" id="4097-A0A1S3ZDF9"/>